<proteinExistence type="predicted"/>
<dbReference type="PANTHER" id="PTHR46969">
    <property type="entry name" value="BIFUNCTIONAL PROTEIN HLDE"/>
    <property type="match status" value="1"/>
</dbReference>
<dbReference type="SUPFAM" id="SSF53613">
    <property type="entry name" value="Ribokinase-like"/>
    <property type="match status" value="1"/>
</dbReference>
<organism evidence="4 5">
    <name type="scientific">Candidatus Curtissbacteria bacterium RBG_13_35_7</name>
    <dbReference type="NCBI Taxonomy" id="1797705"/>
    <lineage>
        <taxon>Bacteria</taxon>
        <taxon>Candidatus Curtissiibacteriota</taxon>
    </lineage>
</organism>
<name>A0A1F5G5D6_9BACT</name>
<evidence type="ECO:0000313" key="5">
    <source>
        <dbReference type="Proteomes" id="UP000176317"/>
    </source>
</evidence>
<dbReference type="Proteomes" id="UP000176317">
    <property type="component" value="Unassembled WGS sequence"/>
</dbReference>
<dbReference type="InterPro" id="IPR011913">
    <property type="entry name" value="RfaE_dom_I"/>
</dbReference>
<dbReference type="Gene3D" id="3.40.1190.20">
    <property type="match status" value="1"/>
</dbReference>
<evidence type="ECO:0000259" key="3">
    <source>
        <dbReference type="Pfam" id="PF00294"/>
    </source>
</evidence>
<dbReference type="FunFam" id="3.40.1190.20:FF:000002">
    <property type="entry name" value="Bifunctional protein HldE"/>
    <property type="match status" value="1"/>
</dbReference>
<dbReference type="EMBL" id="MFAT01000007">
    <property type="protein sequence ID" value="OGD87058.1"/>
    <property type="molecule type" value="Genomic_DNA"/>
</dbReference>
<comment type="caution">
    <text evidence="4">The sequence shown here is derived from an EMBL/GenBank/DDBJ whole genome shotgun (WGS) entry which is preliminary data.</text>
</comment>
<dbReference type="InterPro" id="IPR011611">
    <property type="entry name" value="PfkB_dom"/>
</dbReference>
<evidence type="ECO:0000256" key="1">
    <source>
        <dbReference type="ARBA" id="ARBA00022679"/>
    </source>
</evidence>
<protein>
    <recommendedName>
        <fullName evidence="3">Carbohydrate kinase PfkB domain-containing protein</fullName>
    </recommendedName>
</protein>
<reference evidence="4 5" key="1">
    <citation type="journal article" date="2016" name="Nat. Commun.">
        <title>Thousands of microbial genomes shed light on interconnected biogeochemical processes in an aquifer system.</title>
        <authorList>
            <person name="Anantharaman K."/>
            <person name="Brown C.T."/>
            <person name="Hug L.A."/>
            <person name="Sharon I."/>
            <person name="Castelle C.J."/>
            <person name="Probst A.J."/>
            <person name="Thomas B.C."/>
            <person name="Singh A."/>
            <person name="Wilkins M.J."/>
            <person name="Karaoz U."/>
            <person name="Brodie E.L."/>
            <person name="Williams K.H."/>
            <person name="Hubbard S.S."/>
            <person name="Banfield J.F."/>
        </authorList>
    </citation>
    <scope>NUCLEOTIDE SEQUENCE [LARGE SCALE GENOMIC DNA]</scope>
</reference>
<dbReference type="NCBIfam" id="TIGR02198">
    <property type="entry name" value="rfaE_dom_I"/>
    <property type="match status" value="1"/>
</dbReference>
<dbReference type="PROSITE" id="PS00583">
    <property type="entry name" value="PFKB_KINASES_1"/>
    <property type="match status" value="1"/>
</dbReference>
<dbReference type="Pfam" id="PF00294">
    <property type="entry name" value="PfkB"/>
    <property type="match status" value="1"/>
</dbReference>
<sequence length="328" mass="36061">MLNNNLIKTINKFKNKKILVVGDIMLDKYIWGEVERISPEAPVPVVNVVKESYSPGGAANCANNIASLGAKTYLVGAVGKDEARKKLLTLIKSKKIDIKGIFNVKRMSTIQKIRILAKNQQLLRIDYEKDSYKSSYTENNILKYLKSVTNGVDGVIISTYAKGVITKNIAINLIKMCKKIEIPVIIDPKPISKSFYRNATVVTPNFKEAVEISRTANCKNTDKDIEKMGLKLVRQLNSAVIITRGEKGMSIFEKNGKFKHIPTYTKEVYDVTGAGDTVVAVLTLALSSQADLVDASKLANFAAGVVVKKVGTATVNNQELMEAVKNGF</sequence>
<dbReference type="InterPro" id="IPR002173">
    <property type="entry name" value="Carboh/pur_kinase_PfkB_CS"/>
</dbReference>
<dbReference type="InterPro" id="IPR029056">
    <property type="entry name" value="Ribokinase-like"/>
</dbReference>
<dbReference type="GO" id="GO:0005829">
    <property type="term" value="C:cytosol"/>
    <property type="evidence" value="ECO:0007669"/>
    <property type="project" value="TreeGrafter"/>
</dbReference>
<keyword evidence="1" id="KW-0808">Transferase</keyword>
<accession>A0A1F5G5D6</accession>
<gene>
    <name evidence="4" type="ORF">A2164_03850</name>
</gene>
<dbReference type="GO" id="GO:0016773">
    <property type="term" value="F:phosphotransferase activity, alcohol group as acceptor"/>
    <property type="evidence" value="ECO:0007669"/>
    <property type="project" value="InterPro"/>
</dbReference>
<dbReference type="AlphaFoldDB" id="A0A1F5G5D6"/>
<dbReference type="GO" id="GO:0033786">
    <property type="term" value="F:heptose-1-phosphate adenylyltransferase activity"/>
    <property type="evidence" value="ECO:0007669"/>
    <property type="project" value="TreeGrafter"/>
</dbReference>
<evidence type="ECO:0000256" key="2">
    <source>
        <dbReference type="ARBA" id="ARBA00022777"/>
    </source>
</evidence>
<evidence type="ECO:0000313" key="4">
    <source>
        <dbReference type="EMBL" id="OGD87058.1"/>
    </source>
</evidence>
<feature type="domain" description="Carbohydrate kinase PfkB" evidence="3">
    <location>
        <begin position="16"/>
        <end position="315"/>
    </location>
</feature>
<dbReference type="GO" id="GO:0033785">
    <property type="term" value="F:heptose 7-phosphate kinase activity"/>
    <property type="evidence" value="ECO:0007669"/>
    <property type="project" value="TreeGrafter"/>
</dbReference>
<dbReference type="CDD" id="cd01172">
    <property type="entry name" value="RfaE_like"/>
    <property type="match status" value="1"/>
</dbReference>
<keyword evidence="2" id="KW-0418">Kinase</keyword>
<dbReference type="PANTHER" id="PTHR46969:SF1">
    <property type="entry name" value="BIFUNCTIONAL PROTEIN HLDE"/>
    <property type="match status" value="1"/>
</dbReference>